<evidence type="ECO:0000313" key="6">
    <source>
        <dbReference type="Proteomes" id="UP000027195"/>
    </source>
</evidence>
<sequence length="594" mass="66905">MESLRRPRSRSILRRKMEGARTLPNDLSESLLETTNRYYWPALVDAEPQSRHRSQSIFASMRSYLRRLAASIESPNILVDLREAYIASPDSETFFDAPIRSRPRLIHPNPWSWIGDQLCTSPRGTIHETDANCRGFVGGASSARARGESSSQHIHAFTIWCCCHAATAHNLVFPGHLLIQTRSLDLILNPWVPFRSSAHETLEVLLGTTAMSLYVENILKTLPCPHYDLTWSHMKLSPFSGWVPSIGDIQEASLRCKLGSRRRALIVAVEYKGQEWNPNGITVGKNGRTRVLRDYGSGDELKMDLSTHDDARKIKALVQHHGYEDSEIRMLLDDEGDPSLQPTKHNIEEGMRWLVDEAYPGDNLFFYFAGHGEQVIDEDGDEDDGMDESILPVDHQCDVDQDIVDDEIFEAMVKPLPLGCKLTALIDCCHSGTLLDLRYPYRLNSSGSIADVLAQESASILRKRTRGRGRRGRQSTTGCTYTADPANLKITEHRIDSDTSFPQRHTFGDAVSISACTDSQLAYGTRKGGWMTGQFLRILEHNPHQTYRELLKCLTAKLNRITELARQQGKADFLPQTVQLYSAHPLDLDSPFSF</sequence>
<dbReference type="InParanoid" id="A0A067N0Z1"/>
<proteinExistence type="inferred from homology"/>
<dbReference type="AlphaFoldDB" id="A0A067N0Z1"/>
<evidence type="ECO:0000259" key="4">
    <source>
        <dbReference type="PROSITE" id="PS51346"/>
    </source>
</evidence>
<dbReference type="SUPFAM" id="SSF52129">
    <property type="entry name" value="Caspase-like"/>
    <property type="match status" value="1"/>
</dbReference>
<dbReference type="PANTHER" id="PTHR48104:SF30">
    <property type="entry name" value="METACASPASE-1"/>
    <property type="match status" value="1"/>
</dbReference>
<dbReference type="HOGENOM" id="CLU_459256_0_0_1"/>
<gene>
    <name evidence="5" type="ORF">BOTBODRAFT_210353</name>
</gene>
<keyword evidence="6" id="KW-1185">Reference proteome</keyword>
<dbReference type="Proteomes" id="UP000027195">
    <property type="component" value="Unassembled WGS sequence"/>
</dbReference>
<feature type="domain" description="Zn-dependent PLC" evidence="4">
    <location>
        <begin position="514"/>
        <end position="594"/>
    </location>
</feature>
<dbReference type="GO" id="GO:0006508">
    <property type="term" value="P:proteolysis"/>
    <property type="evidence" value="ECO:0007669"/>
    <property type="project" value="InterPro"/>
</dbReference>
<keyword evidence="3" id="KW-0645">Protease</keyword>
<dbReference type="OrthoDB" id="3223806at2759"/>
<dbReference type="InterPro" id="IPR001531">
    <property type="entry name" value="Zn_PLipaseC"/>
</dbReference>
<evidence type="ECO:0000256" key="3">
    <source>
        <dbReference type="ARBA" id="ARBA00022807"/>
    </source>
</evidence>
<accession>A0A067N0Z1</accession>
<keyword evidence="2" id="KW-0053">Apoptosis</keyword>
<evidence type="ECO:0000256" key="1">
    <source>
        <dbReference type="ARBA" id="ARBA00009005"/>
    </source>
</evidence>
<dbReference type="InterPro" id="IPR050452">
    <property type="entry name" value="Metacaspase"/>
</dbReference>
<comment type="similarity">
    <text evidence="1">Belongs to the peptidase C14B family.</text>
</comment>
<dbReference type="EMBL" id="KL198016">
    <property type="protein sequence ID" value="KDQ21673.1"/>
    <property type="molecule type" value="Genomic_DNA"/>
</dbReference>
<dbReference type="GO" id="GO:0006915">
    <property type="term" value="P:apoptotic process"/>
    <property type="evidence" value="ECO:0007669"/>
    <property type="project" value="UniProtKB-KW"/>
</dbReference>
<dbReference type="GO" id="GO:0004629">
    <property type="term" value="F:phospholipase C activity"/>
    <property type="evidence" value="ECO:0007669"/>
    <property type="project" value="InterPro"/>
</dbReference>
<dbReference type="InterPro" id="IPR011600">
    <property type="entry name" value="Pept_C14_caspase"/>
</dbReference>
<evidence type="ECO:0000256" key="2">
    <source>
        <dbReference type="ARBA" id="ARBA00022703"/>
    </source>
</evidence>
<dbReference type="PROSITE" id="PS51346">
    <property type="entry name" value="PROKAR_ZN_DEPEND_PLPC_2"/>
    <property type="match status" value="1"/>
</dbReference>
<dbReference type="Pfam" id="PF00656">
    <property type="entry name" value="Peptidase_C14"/>
    <property type="match status" value="1"/>
</dbReference>
<dbReference type="GO" id="GO:0004197">
    <property type="term" value="F:cysteine-type endopeptidase activity"/>
    <property type="evidence" value="ECO:0007669"/>
    <property type="project" value="InterPro"/>
</dbReference>
<dbReference type="PANTHER" id="PTHR48104">
    <property type="entry name" value="METACASPASE-4"/>
    <property type="match status" value="1"/>
</dbReference>
<dbReference type="GO" id="GO:0005737">
    <property type="term" value="C:cytoplasm"/>
    <property type="evidence" value="ECO:0007669"/>
    <property type="project" value="TreeGrafter"/>
</dbReference>
<evidence type="ECO:0000313" key="5">
    <source>
        <dbReference type="EMBL" id="KDQ21673.1"/>
    </source>
</evidence>
<organism evidence="5 6">
    <name type="scientific">Botryobasidium botryosum (strain FD-172 SS1)</name>
    <dbReference type="NCBI Taxonomy" id="930990"/>
    <lineage>
        <taxon>Eukaryota</taxon>
        <taxon>Fungi</taxon>
        <taxon>Dikarya</taxon>
        <taxon>Basidiomycota</taxon>
        <taxon>Agaricomycotina</taxon>
        <taxon>Agaricomycetes</taxon>
        <taxon>Cantharellales</taxon>
        <taxon>Botryobasidiaceae</taxon>
        <taxon>Botryobasidium</taxon>
    </lineage>
</organism>
<dbReference type="InterPro" id="IPR029030">
    <property type="entry name" value="Caspase-like_dom_sf"/>
</dbReference>
<name>A0A067N0Z1_BOTB1</name>
<keyword evidence="3" id="KW-0378">Hydrolase</keyword>
<protein>
    <recommendedName>
        <fullName evidence="4">Zn-dependent PLC domain-containing protein</fullName>
    </recommendedName>
</protein>
<dbReference type="GO" id="GO:0008270">
    <property type="term" value="F:zinc ion binding"/>
    <property type="evidence" value="ECO:0007669"/>
    <property type="project" value="InterPro"/>
</dbReference>
<reference evidence="6" key="1">
    <citation type="journal article" date="2014" name="Proc. Natl. Acad. Sci. U.S.A.">
        <title>Extensive sampling of basidiomycete genomes demonstrates inadequacy of the white-rot/brown-rot paradigm for wood decay fungi.</title>
        <authorList>
            <person name="Riley R."/>
            <person name="Salamov A.A."/>
            <person name="Brown D.W."/>
            <person name="Nagy L.G."/>
            <person name="Floudas D."/>
            <person name="Held B.W."/>
            <person name="Levasseur A."/>
            <person name="Lombard V."/>
            <person name="Morin E."/>
            <person name="Otillar R."/>
            <person name="Lindquist E.A."/>
            <person name="Sun H."/>
            <person name="LaButti K.M."/>
            <person name="Schmutz J."/>
            <person name="Jabbour D."/>
            <person name="Luo H."/>
            <person name="Baker S.E."/>
            <person name="Pisabarro A.G."/>
            <person name="Walton J.D."/>
            <person name="Blanchette R.A."/>
            <person name="Henrissat B."/>
            <person name="Martin F."/>
            <person name="Cullen D."/>
            <person name="Hibbett D.S."/>
            <person name="Grigoriev I.V."/>
        </authorList>
    </citation>
    <scope>NUCLEOTIDE SEQUENCE [LARGE SCALE GENOMIC DNA]</scope>
    <source>
        <strain evidence="6">FD-172 SS1</strain>
    </source>
</reference>
<keyword evidence="3" id="KW-0788">Thiol protease</keyword>
<dbReference type="Gene3D" id="3.40.50.12660">
    <property type="match status" value="1"/>
</dbReference>